<evidence type="ECO:0000259" key="1">
    <source>
        <dbReference type="Pfam" id="PF16003"/>
    </source>
</evidence>
<dbReference type="KEGG" id="dhe:111593260"/>
<dbReference type="AlphaFoldDB" id="A0A6J1LBM8"/>
<dbReference type="InterPro" id="IPR031992">
    <property type="entry name" value="DUF4788"/>
</dbReference>
<dbReference type="InterPro" id="IPR031949">
    <property type="entry name" value="DUF4776"/>
</dbReference>
<evidence type="ECO:0000259" key="2">
    <source>
        <dbReference type="Pfam" id="PF16032"/>
    </source>
</evidence>
<accession>A0A6J1LBM8</accession>
<gene>
    <name evidence="4" type="primary">LOC111593260</name>
</gene>
<reference evidence="4" key="1">
    <citation type="submission" date="2025-08" db="UniProtKB">
        <authorList>
            <consortium name="RefSeq"/>
        </authorList>
    </citation>
    <scope>IDENTIFICATION</scope>
    <source>
        <strain evidence="4">15085-1641.00</strain>
        <tissue evidence="4">Whole body</tissue>
    </source>
</reference>
<evidence type="ECO:0000313" key="4">
    <source>
        <dbReference type="RefSeq" id="XP_023161694.2"/>
    </source>
</evidence>
<dbReference type="GeneID" id="111593260"/>
<feature type="domain" description="DUF4776" evidence="1">
    <location>
        <begin position="301"/>
        <end position="475"/>
    </location>
</feature>
<evidence type="ECO:0000313" key="3">
    <source>
        <dbReference type="Proteomes" id="UP000504633"/>
    </source>
</evidence>
<feature type="domain" description="DUF4788" evidence="2">
    <location>
        <begin position="11"/>
        <end position="232"/>
    </location>
</feature>
<dbReference type="Pfam" id="PF16003">
    <property type="entry name" value="DUF4776"/>
    <property type="match status" value="1"/>
</dbReference>
<keyword evidence="3" id="KW-1185">Reference proteome</keyword>
<proteinExistence type="predicted"/>
<dbReference type="OrthoDB" id="7827609at2759"/>
<protein>
    <submittedName>
        <fullName evidence="4">Uncharacterized protein LOC111593260 isoform X1</fullName>
    </submittedName>
</protein>
<organism evidence="3 4">
    <name type="scientific">Drosophila hydei</name>
    <name type="common">Fruit fly</name>
    <dbReference type="NCBI Taxonomy" id="7224"/>
    <lineage>
        <taxon>Eukaryota</taxon>
        <taxon>Metazoa</taxon>
        <taxon>Ecdysozoa</taxon>
        <taxon>Arthropoda</taxon>
        <taxon>Hexapoda</taxon>
        <taxon>Insecta</taxon>
        <taxon>Pterygota</taxon>
        <taxon>Neoptera</taxon>
        <taxon>Endopterygota</taxon>
        <taxon>Diptera</taxon>
        <taxon>Brachycera</taxon>
        <taxon>Muscomorpha</taxon>
        <taxon>Ephydroidea</taxon>
        <taxon>Drosophilidae</taxon>
        <taxon>Drosophila</taxon>
    </lineage>
</organism>
<dbReference type="Pfam" id="PF16032">
    <property type="entry name" value="DUF4788"/>
    <property type="match status" value="1"/>
</dbReference>
<dbReference type="Proteomes" id="UP000504633">
    <property type="component" value="Unplaced"/>
</dbReference>
<name>A0A6J1LBM8_DROHY</name>
<dbReference type="PANTHER" id="PTHR39079:SF1">
    <property type="entry name" value="GH11706P-RELATED"/>
    <property type="match status" value="1"/>
</dbReference>
<dbReference type="RefSeq" id="XP_023161694.2">
    <property type="nucleotide sequence ID" value="XM_023305926.2"/>
</dbReference>
<sequence length="487" mass="55087">MIPIHFVFDIIVTLLECHEIENWHAVKVVAKFGNKQIPITSSRINVSELKTGFGTDMIIGPTRLRKSLEDFGLTMTVSYKNKVIGSCKMILPQQTIDLIGIGMRDIVYSDTCRFGKAGEDVGKLGVLFRLIIKCEELENLVESPCVRNVDTLINEQDIMFVMSDVHRCPSFCEPCHDAFTDDDEADRKLRLDLQRYRSSVGKSQRATDIPTHNVFGELKKFKEECEQIIDSITTRLAQHKSSCRTLDRREQGGTCCAPNRHFLNNSHGTCFSFIPARQGDSPDFCDPSMIPVPISDLNKPDINPPRFCPVCLANMSWVPKLACCPRCGAKAMPVIEERHKEKQLTSEQIITEFLGNPLDQKDDFCEDPCEKAQREKEKDKGCRCTCKRGIICAHCRIQTICADIFEVNKVVCHKITPKSSEDFFVRQSGSKHCITDLARVLSELKNLYMIKDALRKDNCGQGSPKKQKVSRKKHEPVKLVKSNLAVK</sequence>
<dbReference type="PANTHER" id="PTHR39079">
    <property type="entry name" value="FI08034P-RELATED"/>
    <property type="match status" value="1"/>
</dbReference>